<proteinExistence type="predicted"/>
<dbReference type="InterPro" id="IPR035969">
    <property type="entry name" value="Rab-GAP_TBC_sf"/>
</dbReference>
<evidence type="ECO:0000313" key="5">
    <source>
        <dbReference type="EMBL" id="ODV90248.1"/>
    </source>
</evidence>
<dbReference type="SUPFAM" id="SSF47923">
    <property type="entry name" value="Ypt/Rab-GAP domain of gyp1p"/>
    <property type="match status" value="2"/>
</dbReference>
<reference evidence="6" key="1">
    <citation type="submission" date="2016-02" db="EMBL/GenBank/DDBJ databases">
        <title>Comparative genomics of biotechnologically important yeasts.</title>
        <authorList>
            <consortium name="DOE Joint Genome Institute"/>
            <person name="Riley R."/>
            <person name="Haridas S."/>
            <person name="Wolfe K.H."/>
            <person name="Lopes M.R."/>
            <person name="Hittinger C.T."/>
            <person name="Goker M."/>
            <person name="Salamov A."/>
            <person name="Wisecaver J."/>
            <person name="Long T.M."/>
            <person name="Aerts A.L."/>
            <person name="Barry K."/>
            <person name="Choi C."/>
            <person name="Clum A."/>
            <person name="Coughlan A.Y."/>
            <person name="Deshpande S."/>
            <person name="Douglass A.P."/>
            <person name="Hanson S.J."/>
            <person name="Klenk H.-P."/>
            <person name="Labutti K."/>
            <person name="Lapidus A."/>
            <person name="Lindquist E."/>
            <person name="Lipzen A."/>
            <person name="Meier-Kolthoff J.P."/>
            <person name="Ohm R.A."/>
            <person name="Otillar R.P."/>
            <person name="Pangilinan J."/>
            <person name="Peng Y."/>
            <person name="Rokas A."/>
            <person name="Rosa C.A."/>
            <person name="Scheuner C."/>
            <person name="Sibirny A.A."/>
            <person name="Slot J.C."/>
            <person name="Stielow J.B."/>
            <person name="Sun H."/>
            <person name="Kurtzman C.P."/>
            <person name="Blackwell M."/>
            <person name="Jeffries T.W."/>
            <person name="Grigoriev I.V."/>
        </authorList>
    </citation>
    <scope>NUCLEOTIDE SEQUENCE [LARGE SCALE GENOMIC DNA]</scope>
    <source>
        <strain evidence="6">NRRL Y-17796</strain>
    </source>
</reference>
<dbReference type="GO" id="GO:0031267">
    <property type="term" value="F:small GTPase binding"/>
    <property type="evidence" value="ECO:0007669"/>
    <property type="project" value="TreeGrafter"/>
</dbReference>
<feature type="region of interest" description="Disordered" evidence="3">
    <location>
        <begin position="420"/>
        <end position="443"/>
    </location>
</feature>
<sequence>MPYTPNLNALISQNDELKDDYDRQVIFVQSCLSQVHPKHNTGYDECKRILEDICTSSDADSDKSLFWQLVEKDYPAAVTVLPYLVCSSIHADVPSNVRAACWKALSGCTERDFTVLYDLLNTEPTKFESLITRDLHRTFPQVDECKDPEFQRKLGRVLRAFSVYDPDVGYCQGMSFIVAPLLMVLDEQTSFAVLVQIMESYDIRSSYTATMAGLDVRLFQLENLMARELPELYAHFADLGIDFTYAAGWFLTLFCTTCPLNIVFRLYDLYLSEGIPETIIRVALCLLKRNQTILLDVMLHEELLQRLYSASIWDVYGSDGAEKLIKDLEELTSLVTVNTLDELEDTLRESQMQKALSSQTNSTVNGDSQSRPLVLRVKSGFVSMSQNALNTAMRLTARDESARSSVVSIPSLAGGVSMRPSLSNSVTDTPSITEECPSAPKTDKEEELGLVLNAVQGEYQDLSEKFSSYRVEVEKEREVMAGLLLDIQNVLHENNEDQMDEMNVKLDLAMKKLSVNEDEKIRREIETQKDLHKQMEDLQQENEVHQENNRLLKREVRDLTLEVKGLKDLLQLTRQQLQEVLRTRRHSSSTVSGQNELREFSLTRQRSARNSTSAKGSSNRTSVIF</sequence>
<dbReference type="SMART" id="SM00164">
    <property type="entry name" value="TBC"/>
    <property type="match status" value="1"/>
</dbReference>
<protein>
    <recommendedName>
        <fullName evidence="4">Rab-GAP TBC domain-containing protein</fullName>
    </recommendedName>
</protein>
<dbReference type="InterPro" id="IPR050302">
    <property type="entry name" value="Rab_GAP_TBC_domain"/>
</dbReference>
<dbReference type="GO" id="GO:0030427">
    <property type="term" value="C:site of polarized growth"/>
    <property type="evidence" value="ECO:0007669"/>
    <property type="project" value="UniProtKB-ARBA"/>
</dbReference>
<dbReference type="InterPro" id="IPR000195">
    <property type="entry name" value="Rab-GAP-TBC_dom"/>
</dbReference>
<organism evidence="5 6">
    <name type="scientific">Tortispora caseinolytica NRRL Y-17796</name>
    <dbReference type="NCBI Taxonomy" id="767744"/>
    <lineage>
        <taxon>Eukaryota</taxon>
        <taxon>Fungi</taxon>
        <taxon>Dikarya</taxon>
        <taxon>Ascomycota</taxon>
        <taxon>Saccharomycotina</taxon>
        <taxon>Trigonopsidomycetes</taxon>
        <taxon>Trigonopsidales</taxon>
        <taxon>Trigonopsidaceae</taxon>
        <taxon>Tortispora</taxon>
    </lineage>
</organism>
<dbReference type="PROSITE" id="PS50086">
    <property type="entry name" value="TBC_RABGAP"/>
    <property type="match status" value="1"/>
</dbReference>
<dbReference type="PANTHER" id="PTHR47219:SF9">
    <property type="entry name" value="GTPASE ACTIVATING PROTEIN AND CENTROSOME-ASSOCIATED, ISOFORM B"/>
    <property type="match status" value="1"/>
</dbReference>
<feature type="region of interest" description="Disordered" evidence="3">
    <location>
        <begin position="582"/>
        <end position="625"/>
    </location>
</feature>
<dbReference type="AlphaFoldDB" id="A0A1E4TF04"/>
<accession>A0A1E4TF04</accession>
<feature type="domain" description="Rab-GAP TBC" evidence="4">
    <location>
        <begin position="92"/>
        <end position="274"/>
    </location>
</feature>
<feature type="coiled-coil region" evidence="2">
    <location>
        <begin position="492"/>
        <end position="576"/>
    </location>
</feature>
<dbReference type="Gene3D" id="1.10.472.80">
    <property type="entry name" value="Ypt/Rab-GAP domain of gyp1p, domain 3"/>
    <property type="match status" value="1"/>
</dbReference>
<keyword evidence="6" id="KW-1185">Reference proteome</keyword>
<feature type="compositionally biased region" description="Polar residues" evidence="3">
    <location>
        <begin position="602"/>
        <end position="625"/>
    </location>
</feature>
<keyword evidence="2" id="KW-0175">Coiled coil</keyword>
<dbReference type="Proteomes" id="UP000095023">
    <property type="component" value="Unassembled WGS sequence"/>
</dbReference>
<feature type="compositionally biased region" description="Polar residues" evidence="3">
    <location>
        <begin position="420"/>
        <end position="432"/>
    </location>
</feature>
<gene>
    <name evidence="5" type="ORF">CANCADRAFT_103971</name>
</gene>
<dbReference type="PANTHER" id="PTHR47219">
    <property type="entry name" value="RAB GTPASE-ACTIVATING PROTEIN 1-LIKE"/>
    <property type="match status" value="1"/>
</dbReference>
<evidence type="ECO:0000259" key="4">
    <source>
        <dbReference type="PROSITE" id="PS50086"/>
    </source>
</evidence>
<dbReference type="FunFam" id="1.10.8.270:FF:000001">
    <property type="entry name" value="TBC1 domain family member 1"/>
    <property type="match status" value="1"/>
</dbReference>
<keyword evidence="1" id="KW-0343">GTPase activation</keyword>
<name>A0A1E4TF04_9ASCO</name>
<dbReference type="GO" id="GO:0005096">
    <property type="term" value="F:GTPase activator activity"/>
    <property type="evidence" value="ECO:0007669"/>
    <property type="project" value="UniProtKB-KW"/>
</dbReference>
<dbReference type="OrthoDB" id="159449at2759"/>
<dbReference type="Gene3D" id="1.10.8.270">
    <property type="entry name" value="putative rabgap domain of human tbc1 domain family member 14 like domains"/>
    <property type="match status" value="1"/>
</dbReference>
<evidence type="ECO:0000313" key="6">
    <source>
        <dbReference type="Proteomes" id="UP000095023"/>
    </source>
</evidence>
<evidence type="ECO:0000256" key="1">
    <source>
        <dbReference type="ARBA" id="ARBA00022468"/>
    </source>
</evidence>
<dbReference type="Pfam" id="PF00566">
    <property type="entry name" value="RabGAP-TBC"/>
    <property type="match status" value="1"/>
</dbReference>
<evidence type="ECO:0000256" key="3">
    <source>
        <dbReference type="SAM" id="MobiDB-lite"/>
    </source>
</evidence>
<evidence type="ECO:0000256" key="2">
    <source>
        <dbReference type="SAM" id="Coils"/>
    </source>
</evidence>
<dbReference type="EMBL" id="KV453842">
    <property type="protein sequence ID" value="ODV90248.1"/>
    <property type="molecule type" value="Genomic_DNA"/>
</dbReference>